<dbReference type="GO" id="GO:0008483">
    <property type="term" value="F:transaminase activity"/>
    <property type="evidence" value="ECO:0007669"/>
    <property type="project" value="UniProtKB-KW"/>
</dbReference>
<keyword evidence="3" id="KW-0808">Transferase</keyword>
<keyword evidence="7" id="KW-1185">Reference proteome</keyword>
<dbReference type="Gene3D" id="3.40.640.10">
    <property type="entry name" value="Type I PLP-dependent aspartate aminotransferase-like (Major domain)"/>
    <property type="match status" value="1"/>
</dbReference>
<evidence type="ECO:0000256" key="3">
    <source>
        <dbReference type="ARBA" id="ARBA00022679"/>
    </source>
</evidence>
<dbReference type="InterPro" id="IPR004839">
    <property type="entry name" value="Aminotransferase_I/II_large"/>
</dbReference>
<evidence type="ECO:0000256" key="1">
    <source>
        <dbReference type="ARBA" id="ARBA00001933"/>
    </source>
</evidence>
<dbReference type="PANTHER" id="PTHR43807">
    <property type="entry name" value="FI04487P"/>
    <property type="match status" value="1"/>
</dbReference>
<evidence type="ECO:0000256" key="2">
    <source>
        <dbReference type="ARBA" id="ARBA00022576"/>
    </source>
</evidence>
<accession>A0ABW5DY45</accession>
<proteinExistence type="predicted"/>
<dbReference type="RefSeq" id="WP_379878645.1">
    <property type="nucleotide sequence ID" value="NZ_JBHUIP010000016.1"/>
</dbReference>
<organism evidence="6 7">
    <name type="scientific">Lacibacterium aquatile</name>
    <dbReference type="NCBI Taxonomy" id="1168082"/>
    <lineage>
        <taxon>Bacteria</taxon>
        <taxon>Pseudomonadati</taxon>
        <taxon>Pseudomonadota</taxon>
        <taxon>Alphaproteobacteria</taxon>
        <taxon>Rhodospirillales</taxon>
        <taxon>Rhodospirillaceae</taxon>
    </lineage>
</organism>
<dbReference type="InterPro" id="IPR015424">
    <property type="entry name" value="PyrdxlP-dep_Trfase"/>
</dbReference>
<dbReference type="NCBIfam" id="NF006488">
    <property type="entry name" value="PRK08912.1"/>
    <property type="match status" value="1"/>
</dbReference>
<comment type="cofactor">
    <cofactor evidence="1">
        <name>pyridoxal 5'-phosphate</name>
        <dbReference type="ChEBI" id="CHEBI:597326"/>
    </cofactor>
</comment>
<dbReference type="Proteomes" id="UP001597295">
    <property type="component" value="Unassembled WGS sequence"/>
</dbReference>
<dbReference type="InterPro" id="IPR015421">
    <property type="entry name" value="PyrdxlP-dep_Trfase_major"/>
</dbReference>
<evidence type="ECO:0000259" key="5">
    <source>
        <dbReference type="Pfam" id="PF00155"/>
    </source>
</evidence>
<keyword evidence="2 6" id="KW-0032">Aminotransferase</keyword>
<sequence length="385" mass="41586">MKSTNPLLNVSGTTIFEVMSRLARETGALNLGQGFPDGNGPEDVVARAQVTLADRANQYPPMLGVPELRQAVAAHNKRFYGIDVDWQTQVVVTSGATEALAASIFALVAPGDEVILFEPLYDTYAPVVRQAGGTPRFVRLEAPDWAIPEDKLRAAFGPKTKAILLNTPMNPTGKVFSRAELQLIADLVQAHDTYAICDEVYEHLTFAGKQHVPLMSLPGMAERTIRIGSAGKTFSLTGWKVGYLTCPPQLTATIGKAHQLLTFTTPPNLQHAVAYGLEKDAAYFETLGSDMAAKRERLARGLTAAGFKVLPGDGTYFLICELEPGIGLSDSEFCLKQIETAGVVAIPVSAFYDSAPPTNLIRFCFCKSDGMLDQAIERLVKHAKG</sequence>
<protein>
    <submittedName>
        <fullName evidence="6">Aminotransferase</fullName>
    </submittedName>
</protein>
<dbReference type="SUPFAM" id="SSF53383">
    <property type="entry name" value="PLP-dependent transferases"/>
    <property type="match status" value="1"/>
</dbReference>
<dbReference type="PANTHER" id="PTHR43807:SF20">
    <property type="entry name" value="FI04487P"/>
    <property type="match status" value="1"/>
</dbReference>
<dbReference type="CDD" id="cd00609">
    <property type="entry name" value="AAT_like"/>
    <property type="match status" value="1"/>
</dbReference>
<evidence type="ECO:0000313" key="6">
    <source>
        <dbReference type="EMBL" id="MFD2265374.1"/>
    </source>
</evidence>
<evidence type="ECO:0000256" key="4">
    <source>
        <dbReference type="ARBA" id="ARBA00022898"/>
    </source>
</evidence>
<name>A0ABW5DY45_9PROT</name>
<gene>
    <name evidence="6" type="ORF">ACFSM5_20895</name>
</gene>
<dbReference type="EMBL" id="JBHUIP010000016">
    <property type="protein sequence ID" value="MFD2265374.1"/>
    <property type="molecule type" value="Genomic_DNA"/>
</dbReference>
<evidence type="ECO:0000313" key="7">
    <source>
        <dbReference type="Proteomes" id="UP001597295"/>
    </source>
</evidence>
<dbReference type="Pfam" id="PF00155">
    <property type="entry name" value="Aminotran_1_2"/>
    <property type="match status" value="1"/>
</dbReference>
<reference evidence="7" key="1">
    <citation type="journal article" date="2019" name="Int. J. Syst. Evol. Microbiol.">
        <title>The Global Catalogue of Microorganisms (GCM) 10K type strain sequencing project: providing services to taxonomists for standard genome sequencing and annotation.</title>
        <authorList>
            <consortium name="The Broad Institute Genomics Platform"/>
            <consortium name="The Broad Institute Genome Sequencing Center for Infectious Disease"/>
            <person name="Wu L."/>
            <person name="Ma J."/>
        </authorList>
    </citation>
    <scope>NUCLEOTIDE SEQUENCE [LARGE SCALE GENOMIC DNA]</scope>
    <source>
        <strain evidence="7">CGMCC 1.19062</strain>
    </source>
</reference>
<dbReference type="InterPro" id="IPR051326">
    <property type="entry name" value="Kynurenine-oxoglutarate_AT"/>
</dbReference>
<comment type="caution">
    <text evidence="6">The sequence shown here is derived from an EMBL/GenBank/DDBJ whole genome shotgun (WGS) entry which is preliminary data.</text>
</comment>
<dbReference type="InterPro" id="IPR015422">
    <property type="entry name" value="PyrdxlP-dep_Trfase_small"/>
</dbReference>
<dbReference type="Gene3D" id="3.90.1150.10">
    <property type="entry name" value="Aspartate Aminotransferase, domain 1"/>
    <property type="match status" value="1"/>
</dbReference>
<keyword evidence="4" id="KW-0663">Pyridoxal phosphate</keyword>
<feature type="domain" description="Aminotransferase class I/classII large" evidence="5">
    <location>
        <begin position="29"/>
        <end position="379"/>
    </location>
</feature>